<sequence>MNRRSLLKYSTMLGVTSSLSSLVLAEAEPAKGSGGGIVLYCDLAIDPAREQEMLHHFHMDFLPAAAKFDGYIDVKMLKLRKVMQGQPAPMPNINYRFQLTYKSEELRQKWIASAIHQRVWPLIEDTVTNKDYLVLLTDKA</sequence>
<evidence type="ECO:0000313" key="1">
    <source>
        <dbReference type="EMBL" id="AFL88063.1"/>
    </source>
</evidence>
<dbReference type="Proteomes" id="UP000006056">
    <property type="component" value="Chromosome"/>
</dbReference>
<evidence type="ECO:0000313" key="2">
    <source>
        <dbReference type="Proteomes" id="UP000006056"/>
    </source>
</evidence>
<name>I3ZFP5_TERRK</name>
<gene>
    <name evidence="1" type="ordered locus">Terro_1767</name>
</gene>
<dbReference type="RefSeq" id="WP_014785632.1">
    <property type="nucleotide sequence ID" value="NC_018014.1"/>
</dbReference>
<dbReference type="HOGENOM" id="CLU_1834196_0_0_0"/>
<reference evidence="1 2" key="1">
    <citation type="submission" date="2012-06" db="EMBL/GenBank/DDBJ databases">
        <title>Complete genome of Terriglobus roseus DSM 18391.</title>
        <authorList>
            <consortium name="US DOE Joint Genome Institute (JGI-PGF)"/>
            <person name="Lucas S."/>
            <person name="Copeland A."/>
            <person name="Lapidus A."/>
            <person name="Glavina del Rio T."/>
            <person name="Dalin E."/>
            <person name="Tice H."/>
            <person name="Bruce D."/>
            <person name="Goodwin L."/>
            <person name="Pitluck S."/>
            <person name="Peters L."/>
            <person name="Mikhailova N."/>
            <person name="Munk A.C.C."/>
            <person name="Kyrpides N."/>
            <person name="Mavromatis K."/>
            <person name="Ivanova N."/>
            <person name="Brettin T."/>
            <person name="Detter J.C."/>
            <person name="Han C."/>
            <person name="Larimer F."/>
            <person name="Land M."/>
            <person name="Hauser L."/>
            <person name="Markowitz V."/>
            <person name="Cheng J.-F."/>
            <person name="Hugenholtz P."/>
            <person name="Woyke T."/>
            <person name="Wu D."/>
            <person name="Brambilla E."/>
            <person name="Klenk H.-P."/>
            <person name="Eisen J.A."/>
        </authorList>
    </citation>
    <scope>NUCLEOTIDE SEQUENCE [LARGE SCALE GENOMIC DNA]</scope>
    <source>
        <strain evidence="2">DSM 18391 / NRRL B-41598 / KBS 63</strain>
    </source>
</reference>
<organism evidence="1 2">
    <name type="scientific">Terriglobus roseus (strain DSM 18391 / NRRL B-41598 / KBS 63)</name>
    <dbReference type="NCBI Taxonomy" id="926566"/>
    <lineage>
        <taxon>Bacteria</taxon>
        <taxon>Pseudomonadati</taxon>
        <taxon>Acidobacteriota</taxon>
        <taxon>Terriglobia</taxon>
        <taxon>Terriglobales</taxon>
        <taxon>Acidobacteriaceae</taxon>
        <taxon>Terriglobus</taxon>
    </lineage>
</organism>
<protein>
    <submittedName>
        <fullName evidence="1">Uncharacterized protein</fullName>
    </submittedName>
</protein>
<accession>I3ZFP5</accession>
<dbReference type="KEGG" id="trs:Terro_1767"/>
<dbReference type="EMBL" id="CP003379">
    <property type="protein sequence ID" value="AFL88063.1"/>
    <property type="molecule type" value="Genomic_DNA"/>
</dbReference>
<dbReference type="OrthoDB" id="7210742at2"/>
<proteinExistence type="predicted"/>
<dbReference type="STRING" id="926566.Terro_1767"/>
<keyword evidence="2" id="KW-1185">Reference proteome</keyword>
<dbReference type="AlphaFoldDB" id="I3ZFP5"/>